<name>A0A9N7VDL3_PLEPL</name>
<dbReference type="AlphaFoldDB" id="A0A9N7VDL3"/>
<comment type="caution">
    <text evidence="1">The sequence shown here is derived from an EMBL/GenBank/DDBJ whole genome shotgun (WGS) entry which is preliminary data.</text>
</comment>
<sequence>MSSLLIWCEGELNLGMRGTKPEIYGKGSVSINMKRDWLIEQKASRNQSKCIVIERKAKERRGSERRGEEEEEAANRELTGNQSVFYTSALNTLQIPRFRLKLHREGREREEWKKGGLRREGKWVKERQERKRSSMVVSTRAEGQRWHLCCCWLTCPDCNHQCWAELLTSAGTLLLFQESSCRRESGPLS</sequence>
<proteinExistence type="predicted"/>
<evidence type="ECO:0000313" key="1">
    <source>
        <dbReference type="EMBL" id="CAB1447476.1"/>
    </source>
</evidence>
<protein>
    <submittedName>
        <fullName evidence="1">Uncharacterized protein</fullName>
    </submittedName>
</protein>
<dbReference type="EMBL" id="CADEAL010003947">
    <property type="protein sequence ID" value="CAB1447476.1"/>
    <property type="molecule type" value="Genomic_DNA"/>
</dbReference>
<organism evidence="1 2">
    <name type="scientific">Pleuronectes platessa</name>
    <name type="common">European plaice</name>
    <dbReference type="NCBI Taxonomy" id="8262"/>
    <lineage>
        <taxon>Eukaryota</taxon>
        <taxon>Metazoa</taxon>
        <taxon>Chordata</taxon>
        <taxon>Craniata</taxon>
        <taxon>Vertebrata</taxon>
        <taxon>Euteleostomi</taxon>
        <taxon>Actinopterygii</taxon>
        <taxon>Neopterygii</taxon>
        <taxon>Teleostei</taxon>
        <taxon>Neoteleostei</taxon>
        <taxon>Acanthomorphata</taxon>
        <taxon>Carangaria</taxon>
        <taxon>Pleuronectiformes</taxon>
        <taxon>Pleuronectoidei</taxon>
        <taxon>Pleuronectidae</taxon>
        <taxon>Pleuronectes</taxon>
    </lineage>
</organism>
<evidence type="ECO:0000313" key="2">
    <source>
        <dbReference type="Proteomes" id="UP001153269"/>
    </source>
</evidence>
<accession>A0A9N7VDL3</accession>
<reference evidence="1" key="1">
    <citation type="submission" date="2020-03" db="EMBL/GenBank/DDBJ databases">
        <authorList>
            <person name="Weist P."/>
        </authorList>
    </citation>
    <scope>NUCLEOTIDE SEQUENCE</scope>
</reference>
<dbReference type="Proteomes" id="UP001153269">
    <property type="component" value="Unassembled WGS sequence"/>
</dbReference>
<keyword evidence="2" id="KW-1185">Reference proteome</keyword>
<gene>
    <name evidence="1" type="ORF">PLEPLA_LOCUS35167</name>
</gene>